<evidence type="ECO:0000313" key="3">
    <source>
        <dbReference type="EMBL" id="KKN31432.1"/>
    </source>
</evidence>
<name>A0A0F9Q369_9ZZZZ</name>
<keyword evidence="2" id="KW-0663">Pyridoxal phosphate</keyword>
<proteinExistence type="predicted"/>
<dbReference type="Pfam" id="PF00202">
    <property type="entry name" value="Aminotran_3"/>
    <property type="match status" value="1"/>
</dbReference>
<gene>
    <name evidence="3" type="ORF">LCGC14_0823910</name>
</gene>
<evidence type="ECO:0000256" key="2">
    <source>
        <dbReference type="ARBA" id="ARBA00022898"/>
    </source>
</evidence>
<reference evidence="3" key="1">
    <citation type="journal article" date="2015" name="Nature">
        <title>Complex archaea that bridge the gap between prokaryotes and eukaryotes.</title>
        <authorList>
            <person name="Spang A."/>
            <person name="Saw J.H."/>
            <person name="Jorgensen S.L."/>
            <person name="Zaremba-Niedzwiedzka K."/>
            <person name="Martijn J."/>
            <person name="Lind A.E."/>
            <person name="van Eijk R."/>
            <person name="Schleper C."/>
            <person name="Guy L."/>
            <person name="Ettema T.J."/>
        </authorList>
    </citation>
    <scope>NUCLEOTIDE SEQUENCE</scope>
</reference>
<dbReference type="Gene3D" id="3.90.1150.10">
    <property type="entry name" value="Aspartate Aminotransferase, domain 1"/>
    <property type="match status" value="1"/>
</dbReference>
<dbReference type="InterPro" id="IPR005814">
    <property type="entry name" value="Aminotrans_3"/>
</dbReference>
<protein>
    <recommendedName>
        <fullName evidence="4">Aminotransferase class III</fullName>
    </recommendedName>
</protein>
<evidence type="ECO:0008006" key="4">
    <source>
        <dbReference type="Google" id="ProtNLM"/>
    </source>
</evidence>
<dbReference type="PANTHER" id="PTHR43713">
    <property type="entry name" value="GLUTAMATE-1-SEMIALDEHYDE 2,1-AMINOMUTASE"/>
    <property type="match status" value="1"/>
</dbReference>
<evidence type="ECO:0000256" key="1">
    <source>
        <dbReference type="ARBA" id="ARBA00001933"/>
    </source>
</evidence>
<dbReference type="InterPro" id="IPR015424">
    <property type="entry name" value="PyrdxlP-dep_Trfase"/>
</dbReference>
<organism evidence="3">
    <name type="scientific">marine sediment metagenome</name>
    <dbReference type="NCBI Taxonomy" id="412755"/>
    <lineage>
        <taxon>unclassified sequences</taxon>
        <taxon>metagenomes</taxon>
        <taxon>ecological metagenomes</taxon>
    </lineage>
</organism>
<dbReference type="InterPro" id="IPR015422">
    <property type="entry name" value="PyrdxlP-dep_Trfase_small"/>
</dbReference>
<dbReference type="EMBL" id="LAZR01002328">
    <property type="protein sequence ID" value="KKN31432.1"/>
    <property type="molecule type" value="Genomic_DNA"/>
</dbReference>
<comment type="cofactor">
    <cofactor evidence="1">
        <name>pyridoxal 5'-phosphate</name>
        <dbReference type="ChEBI" id="CHEBI:597326"/>
    </cofactor>
</comment>
<dbReference type="GO" id="GO:0030170">
    <property type="term" value="F:pyridoxal phosphate binding"/>
    <property type="evidence" value="ECO:0007669"/>
    <property type="project" value="InterPro"/>
</dbReference>
<dbReference type="PANTHER" id="PTHR43713:SF3">
    <property type="entry name" value="GLUTAMATE-1-SEMIALDEHYDE 2,1-AMINOMUTASE 1, CHLOROPLASTIC-RELATED"/>
    <property type="match status" value="1"/>
</dbReference>
<dbReference type="AlphaFoldDB" id="A0A0F9Q369"/>
<dbReference type="SUPFAM" id="SSF53383">
    <property type="entry name" value="PLP-dependent transferases"/>
    <property type="match status" value="1"/>
</dbReference>
<accession>A0A0F9Q369</accession>
<comment type="caution">
    <text evidence="3">The sequence shown here is derived from an EMBL/GenBank/DDBJ whole genome shotgun (WGS) entry which is preliminary data.</text>
</comment>
<dbReference type="Gene3D" id="3.40.640.10">
    <property type="entry name" value="Type I PLP-dependent aspartate aminotransferase-like (Major domain)"/>
    <property type="match status" value="1"/>
</dbReference>
<sequence length="436" mass="48571">MNCEKGTSLWKKAKKLIPGGSQLLSKRSEMFLPDQWPSYYEKAKGVEIWDLDGNHFYDMTIMGVGACILGYADEDVNTAVKNVIEKGSMATLNSPKDVELAELLLNIHPWAEAVRYARTGGEIMAVAVRIGRAYSKKDKIAFCGYHGWHDWYLASNLADNANLDGHLLPGLAPNGVPRGLIKTAIPFEYNKIEKLEAIIKENDIGVIVIEPIRHQEPENNFLQRAREIADETGAVLIFDEITAGWRLTIGGSHLLYNVNPDMMVTAKGISNGYPMAAVIGKAEIMDAAQTSFISSTYWTEAIGPAAAIATIRKMEKYNVPFHLDKIGALIGKKWRELAKKHDLNFSILPPNALVTFTIDYENALAIKTLYTQEMLKRGYLAATSVYVSYAHTEEIVNEYMKNVDEVFELIKNAIDNNNINTLLEGPISHSGFQRLT</sequence>
<dbReference type="GO" id="GO:0008483">
    <property type="term" value="F:transaminase activity"/>
    <property type="evidence" value="ECO:0007669"/>
    <property type="project" value="InterPro"/>
</dbReference>
<dbReference type="InterPro" id="IPR015421">
    <property type="entry name" value="PyrdxlP-dep_Trfase_major"/>
</dbReference>